<dbReference type="PROSITE" id="PS51186">
    <property type="entry name" value="GNAT"/>
    <property type="match status" value="2"/>
</dbReference>
<evidence type="ECO:0000256" key="1">
    <source>
        <dbReference type="ARBA" id="ARBA00022679"/>
    </source>
</evidence>
<dbReference type="EMBL" id="JACHMK010000001">
    <property type="protein sequence ID" value="MBB6334544.1"/>
    <property type="molecule type" value="Genomic_DNA"/>
</dbReference>
<dbReference type="InterPro" id="IPR000182">
    <property type="entry name" value="GNAT_dom"/>
</dbReference>
<evidence type="ECO:0000313" key="5">
    <source>
        <dbReference type="Proteomes" id="UP000617426"/>
    </source>
</evidence>
<dbReference type="Proteomes" id="UP000617426">
    <property type="component" value="Unassembled WGS sequence"/>
</dbReference>
<dbReference type="InterPro" id="IPR016181">
    <property type="entry name" value="Acyl_CoA_acyltransferase"/>
</dbReference>
<dbReference type="InterPro" id="IPR050680">
    <property type="entry name" value="YpeA/RimI_acetyltransf"/>
</dbReference>
<name>A0A923E6R0_9ACTO</name>
<sequence>MTGLAERLAPPASVPYPGVHLGLRWRSIIASDAPRVYELIRTVEAADDSHHRTSTDEVANMVEGKRGIEWVDALVGIDSEHRICAVATVKVLRSLPEEANAVVNAYIHPHWRGRGLGRALLYWQDGRARQMLVETFGADSEIPVSIHNFVDAHMTDRRRLYIAAGFYAKRTFQIMYRELEGSEKAPSPRGGYTVIPWAQVPLEAVREVHMDAFLDHYRSSLRGMWWQEAVGNLDPRWSFVALSPEGEPVGYCMTGRPVDRWVSTGRTEAYVELLGVAAEHRGHGLSTALLGASVAAASASGISRMGLDVDTASPSNAHSIYEHLGFVDGPAEVFYTIDQ</sequence>
<feature type="domain" description="N-acetyltransferase" evidence="3">
    <location>
        <begin position="192"/>
        <end position="339"/>
    </location>
</feature>
<comment type="caution">
    <text evidence="4">The sequence shown here is derived from an EMBL/GenBank/DDBJ whole genome shotgun (WGS) entry which is preliminary data.</text>
</comment>
<evidence type="ECO:0000256" key="2">
    <source>
        <dbReference type="ARBA" id="ARBA00023315"/>
    </source>
</evidence>
<evidence type="ECO:0000259" key="3">
    <source>
        <dbReference type="PROSITE" id="PS51186"/>
    </source>
</evidence>
<dbReference type="CDD" id="cd04301">
    <property type="entry name" value="NAT_SF"/>
    <property type="match status" value="2"/>
</dbReference>
<protein>
    <submittedName>
        <fullName evidence="4">GNAT superfamily N-acetyltransferase</fullName>
    </submittedName>
</protein>
<dbReference type="SUPFAM" id="SSF55729">
    <property type="entry name" value="Acyl-CoA N-acyltransferases (Nat)"/>
    <property type="match status" value="2"/>
</dbReference>
<feature type="domain" description="N-acetyltransferase" evidence="3">
    <location>
        <begin position="23"/>
        <end position="201"/>
    </location>
</feature>
<dbReference type="Pfam" id="PF00583">
    <property type="entry name" value="Acetyltransf_1"/>
    <property type="match status" value="1"/>
</dbReference>
<keyword evidence="1" id="KW-0808">Transferase</keyword>
<keyword evidence="2" id="KW-0012">Acyltransferase</keyword>
<reference evidence="4" key="1">
    <citation type="submission" date="2020-08" db="EMBL/GenBank/DDBJ databases">
        <title>Sequencing the genomes of 1000 actinobacteria strains.</title>
        <authorList>
            <person name="Klenk H.-P."/>
        </authorList>
    </citation>
    <scope>NUCLEOTIDE SEQUENCE</scope>
    <source>
        <strain evidence="4">DSM 10695</strain>
    </source>
</reference>
<evidence type="ECO:0000313" key="4">
    <source>
        <dbReference type="EMBL" id="MBB6334544.1"/>
    </source>
</evidence>
<dbReference type="Gene3D" id="3.40.630.30">
    <property type="match status" value="1"/>
</dbReference>
<keyword evidence="5" id="KW-1185">Reference proteome</keyword>
<dbReference type="GO" id="GO:0016747">
    <property type="term" value="F:acyltransferase activity, transferring groups other than amino-acyl groups"/>
    <property type="evidence" value="ECO:0007669"/>
    <property type="project" value="InterPro"/>
</dbReference>
<proteinExistence type="predicted"/>
<organism evidence="4 5">
    <name type="scientific">Schaalia hyovaginalis</name>
    <dbReference type="NCBI Taxonomy" id="29316"/>
    <lineage>
        <taxon>Bacteria</taxon>
        <taxon>Bacillati</taxon>
        <taxon>Actinomycetota</taxon>
        <taxon>Actinomycetes</taxon>
        <taxon>Actinomycetales</taxon>
        <taxon>Actinomycetaceae</taxon>
        <taxon>Schaalia</taxon>
    </lineage>
</organism>
<dbReference type="AlphaFoldDB" id="A0A923E6R0"/>
<dbReference type="PANTHER" id="PTHR43420">
    <property type="entry name" value="ACETYLTRANSFERASE"/>
    <property type="match status" value="1"/>
</dbReference>
<gene>
    <name evidence="4" type="ORF">HD592_001109</name>
</gene>
<accession>A0A923E6R0</accession>